<gene>
    <name evidence="1" type="ORF">MRB53_026639</name>
</gene>
<evidence type="ECO:0000313" key="1">
    <source>
        <dbReference type="EMBL" id="KAJ8633303.1"/>
    </source>
</evidence>
<name>A0ACC2LJE0_PERAE</name>
<organism evidence="1 2">
    <name type="scientific">Persea americana</name>
    <name type="common">Avocado</name>
    <dbReference type="NCBI Taxonomy" id="3435"/>
    <lineage>
        <taxon>Eukaryota</taxon>
        <taxon>Viridiplantae</taxon>
        <taxon>Streptophyta</taxon>
        <taxon>Embryophyta</taxon>
        <taxon>Tracheophyta</taxon>
        <taxon>Spermatophyta</taxon>
        <taxon>Magnoliopsida</taxon>
        <taxon>Magnoliidae</taxon>
        <taxon>Laurales</taxon>
        <taxon>Lauraceae</taxon>
        <taxon>Persea</taxon>
    </lineage>
</organism>
<dbReference type="Proteomes" id="UP001234297">
    <property type="component" value="Chromosome 8"/>
</dbReference>
<evidence type="ECO:0000313" key="2">
    <source>
        <dbReference type="Proteomes" id="UP001234297"/>
    </source>
</evidence>
<sequence length="143" mass="16288">MPSIASHGSASYQPMTLLEYNAEYTRVEDTMEAYNVEDNRKKTFSFSSGKWRSCIMEICMDFNGRPPIDDCFVHGGIDLIAMENEVDKVAEKLRGVLWKSFIFYLKVNRIRTDDANQSCPVTKLSDIDYADEPKRLLSLISAA</sequence>
<dbReference type="EMBL" id="CM056816">
    <property type="protein sequence ID" value="KAJ8633303.1"/>
    <property type="molecule type" value="Genomic_DNA"/>
</dbReference>
<comment type="caution">
    <text evidence="1">The sequence shown here is derived from an EMBL/GenBank/DDBJ whole genome shotgun (WGS) entry which is preliminary data.</text>
</comment>
<proteinExistence type="predicted"/>
<keyword evidence="2" id="KW-1185">Reference proteome</keyword>
<reference evidence="1 2" key="1">
    <citation type="journal article" date="2022" name="Hortic Res">
        <title>A haplotype resolved chromosomal level avocado genome allows analysis of novel avocado genes.</title>
        <authorList>
            <person name="Nath O."/>
            <person name="Fletcher S.J."/>
            <person name="Hayward A."/>
            <person name="Shaw L.M."/>
            <person name="Masouleh A.K."/>
            <person name="Furtado A."/>
            <person name="Henry R.J."/>
            <person name="Mitter N."/>
        </authorList>
    </citation>
    <scope>NUCLEOTIDE SEQUENCE [LARGE SCALE GENOMIC DNA]</scope>
    <source>
        <strain evidence="2">cv. Hass</strain>
    </source>
</reference>
<accession>A0ACC2LJE0</accession>
<protein>
    <submittedName>
        <fullName evidence="1">Uncharacterized protein</fullName>
    </submittedName>
</protein>